<evidence type="ECO:0000256" key="5">
    <source>
        <dbReference type="ARBA" id="ARBA00023043"/>
    </source>
</evidence>
<keyword evidence="1" id="KW-0479">Metal-binding</keyword>
<comment type="caution">
    <text evidence="10">The sequence shown here is derived from an EMBL/GenBank/DDBJ whole genome shotgun (WGS) entry which is preliminary data.</text>
</comment>
<feature type="region of interest" description="Disordered" evidence="8">
    <location>
        <begin position="1"/>
        <end position="29"/>
    </location>
</feature>
<dbReference type="InterPro" id="IPR013783">
    <property type="entry name" value="Ig-like_fold"/>
</dbReference>
<feature type="domain" description="MYND-type" evidence="9">
    <location>
        <begin position="1132"/>
        <end position="1172"/>
    </location>
</feature>
<dbReference type="PANTHER" id="PTHR24126:SF14">
    <property type="entry name" value="ANK_REP_REGION DOMAIN-CONTAINING PROTEIN"/>
    <property type="match status" value="1"/>
</dbReference>
<dbReference type="Pfam" id="PF01753">
    <property type="entry name" value="zf-MYND"/>
    <property type="match status" value="1"/>
</dbReference>
<feature type="compositionally biased region" description="Low complexity" evidence="8">
    <location>
        <begin position="411"/>
        <end position="422"/>
    </location>
</feature>
<feature type="repeat" description="ANK" evidence="6">
    <location>
        <begin position="726"/>
        <end position="758"/>
    </location>
</feature>
<dbReference type="Gene3D" id="1.25.40.20">
    <property type="entry name" value="Ankyrin repeat-containing domain"/>
    <property type="match status" value="1"/>
</dbReference>
<name>A0A4Y9YG72_9APHY</name>
<dbReference type="SMART" id="SM00248">
    <property type="entry name" value="ANK"/>
    <property type="match status" value="2"/>
</dbReference>
<dbReference type="InterPro" id="IPR036770">
    <property type="entry name" value="Ankyrin_rpt-contain_sf"/>
</dbReference>
<keyword evidence="4" id="KW-0862">Zinc</keyword>
<proteinExistence type="predicted"/>
<feature type="compositionally biased region" description="Acidic residues" evidence="8">
    <location>
        <begin position="820"/>
        <end position="836"/>
    </location>
</feature>
<dbReference type="InterPro" id="IPR002909">
    <property type="entry name" value="IPT_dom"/>
</dbReference>
<dbReference type="InterPro" id="IPR002110">
    <property type="entry name" value="Ankyrin_rpt"/>
</dbReference>
<dbReference type="PROSITE" id="PS50088">
    <property type="entry name" value="ANK_REPEAT"/>
    <property type="match status" value="2"/>
</dbReference>
<dbReference type="Proteomes" id="UP000298390">
    <property type="component" value="Unassembled WGS sequence"/>
</dbReference>
<evidence type="ECO:0000256" key="7">
    <source>
        <dbReference type="PROSITE-ProRule" id="PRU00134"/>
    </source>
</evidence>
<sequence length="1342" mass="146022">MSSSSTTACSRSSSPSPATPESTDVPEQVFSTEDLSAWCNSLVMSSYSNGHEQRQADASHANVAQMLKLEDLLQDALYQEIKPGASDPTLSLDPLTLSKLALPQDYQSSLPSTPLPSTLSQVPAPVKPVPPPPSQPRPDPALTAQRVVYPPKEACQNLPIMIPNIPEGGTKSRVETQVRLTVDLAHASASSGEPLKYDRVGTFKWLRLPKGTSTKRRTRKEGKVDASPEDTLYLTAEAREAKRVARKIAARVRPSRSDAESQDEVPFLPGRGTHEDVSNIVQFNCPEVLDFSSGSVILPLRITCYCRHHREKTGFNVHFAMLDRYGRIVGTGMTRPIMITDDHKTTGAQKAAQNNDMALGESSDMGGSAKRKKTTASERVKKRTKPYDVGQSTGRTVRRGSSASADSPLHAASPAATRSSSPLQSYAHSPLSAFSPVESQGPQSLFDFNAPTPDDGPTSIDSDVPMAQEVSPEAVATIHPLTGSFLPPSHADPQMSVDPTQTLNMPPQPAPFFLFAQNPPPPMSSLPVPKIHRLIPASGPTFGGIEVTVLGANFHSSMQLNLLFGGVPSSSTQRWSDNTLVCLLPPRADPGIVTVWLEGVEKIEDGTPPCMFTYTDETDRALMELALQVVGLKMTGKIEDARNVAMRIVGNTNTEGADGSAAPVDSAMQLSSGPDLTPNFRSLLLSRAGNNGDFERVLLDFLSILDHSIGKAGFSDMAAISHPTPSGQTLLHLATMAKFPTLVEFLVSHGVDVDARDKNGCTALYCAATVRSAECARVLLRAGADTEVVDALGKTPSEIAPLGFFDFALSDGDTSRSADNDEEEAAWGDAEEESDESEVKGKPRRRFGRKSGLRKRRSSHALAERDTNTATRAGPHSSESKKAIDAGIPDEKQVASFMETLQRAFAQWQAPQGMMANMPAALHNLPIPHLPNLPGIPAWNALPQVPAVFPVFVPIPALVNLWGERRPDDRQQPARDKKDGAEIEAPLSPTQDWRGFWEKMMAQAGATLRPNDGTIDAPPAYSPRSVDEEPPTQVKQEVVASSSSVKRNAGLTKSSTRHVEHPTVAVPEQELDAYVYRPAHKPSRKQKKKLPDDRMLILFWIPILMIGLIPQVALRTTYLTMADNVSGYSQRCSYCLNAVDKTNLKSCSGCRMVRYCSRACQENAWPTHRASCATGGDFKDSLDQRSKKLNHSFTKFLDYYRPLICMTAPSAFNLANSSPDKLATHCMYIVLEQQPAAQAAPFYFKMVSGQIISRREMVDVFNSLDMTQEQIDGWARDDRGDHTVHIVFQFAAMCRFLWFSLHDIGGYRSMNPDIANKLANEWADALAAAMNIGYAGPGTSSR</sequence>
<keyword evidence="2" id="KW-0677">Repeat</keyword>
<dbReference type="Gene3D" id="6.10.140.2220">
    <property type="match status" value="1"/>
</dbReference>
<feature type="compositionally biased region" description="Polar residues" evidence="8">
    <location>
        <begin position="1033"/>
        <end position="1054"/>
    </location>
</feature>
<dbReference type="SUPFAM" id="SSF144232">
    <property type="entry name" value="HIT/MYND zinc finger-like"/>
    <property type="match status" value="1"/>
</dbReference>
<dbReference type="PROSITE" id="PS01360">
    <property type="entry name" value="ZF_MYND_1"/>
    <property type="match status" value="1"/>
</dbReference>
<evidence type="ECO:0000256" key="8">
    <source>
        <dbReference type="SAM" id="MobiDB-lite"/>
    </source>
</evidence>
<dbReference type="PROSITE" id="PS50297">
    <property type="entry name" value="ANK_REP_REGION"/>
    <property type="match status" value="2"/>
</dbReference>
<evidence type="ECO:0000256" key="2">
    <source>
        <dbReference type="ARBA" id="ARBA00022737"/>
    </source>
</evidence>
<evidence type="ECO:0000256" key="6">
    <source>
        <dbReference type="PROSITE-ProRule" id="PRU00023"/>
    </source>
</evidence>
<feature type="region of interest" description="Disordered" evidence="8">
    <location>
        <begin position="108"/>
        <end position="141"/>
    </location>
</feature>
<keyword evidence="3 7" id="KW-0863">Zinc-finger</keyword>
<feature type="repeat" description="ANK" evidence="6">
    <location>
        <begin position="759"/>
        <end position="791"/>
    </location>
</feature>
<evidence type="ECO:0000313" key="11">
    <source>
        <dbReference type="Proteomes" id="UP000298390"/>
    </source>
</evidence>
<dbReference type="InterPro" id="IPR002893">
    <property type="entry name" value="Znf_MYND"/>
</dbReference>
<feature type="region of interest" description="Disordered" evidence="8">
    <location>
        <begin position="813"/>
        <end position="887"/>
    </location>
</feature>
<feature type="compositionally biased region" description="Polar residues" evidence="8">
    <location>
        <begin position="390"/>
        <end position="405"/>
    </location>
</feature>
<feature type="compositionally biased region" description="Basic residues" evidence="8">
    <location>
        <begin position="842"/>
        <end position="859"/>
    </location>
</feature>
<dbReference type="PROSITE" id="PS50865">
    <property type="entry name" value="ZF_MYND_2"/>
    <property type="match status" value="1"/>
</dbReference>
<evidence type="ECO:0000313" key="10">
    <source>
        <dbReference type="EMBL" id="TFY60557.1"/>
    </source>
</evidence>
<dbReference type="SUPFAM" id="SSF81296">
    <property type="entry name" value="E set domains"/>
    <property type="match status" value="1"/>
</dbReference>
<evidence type="ECO:0000256" key="1">
    <source>
        <dbReference type="ARBA" id="ARBA00022723"/>
    </source>
</evidence>
<dbReference type="SMART" id="SM00429">
    <property type="entry name" value="IPT"/>
    <property type="match status" value="1"/>
</dbReference>
<feature type="compositionally biased region" description="Polar residues" evidence="8">
    <location>
        <begin position="346"/>
        <end position="356"/>
    </location>
</feature>
<feature type="region of interest" description="Disordered" evidence="8">
    <location>
        <begin position="1007"/>
        <end position="1059"/>
    </location>
</feature>
<dbReference type="InterPro" id="IPR057962">
    <property type="entry name" value="SPT23_MGA2_DBD"/>
</dbReference>
<dbReference type="SUPFAM" id="SSF48403">
    <property type="entry name" value="Ankyrin repeat"/>
    <property type="match status" value="1"/>
</dbReference>
<feature type="compositionally biased region" description="Basic residues" evidence="8">
    <location>
        <begin position="369"/>
        <end position="384"/>
    </location>
</feature>
<dbReference type="Pfam" id="PF25603">
    <property type="entry name" value="SPT23_MGA2_DBD"/>
    <property type="match status" value="1"/>
</dbReference>
<evidence type="ECO:0000256" key="3">
    <source>
        <dbReference type="ARBA" id="ARBA00022771"/>
    </source>
</evidence>
<feature type="compositionally biased region" description="Low complexity" evidence="8">
    <location>
        <begin position="1"/>
        <end position="23"/>
    </location>
</feature>
<feature type="compositionally biased region" description="Low complexity" evidence="8">
    <location>
        <begin position="108"/>
        <end position="124"/>
    </location>
</feature>
<dbReference type="Pfam" id="PF12796">
    <property type="entry name" value="Ank_2"/>
    <property type="match status" value="1"/>
</dbReference>
<dbReference type="EMBL" id="SEKV01000248">
    <property type="protein sequence ID" value="TFY60557.1"/>
    <property type="molecule type" value="Genomic_DNA"/>
</dbReference>
<dbReference type="GO" id="GO:0008270">
    <property type="term" value="F:zinc ion binding"/>
    <property type="evidence" value="ECO:0007669"/>
    <property type="project" value="UniProtKB-KW"/>
</dbReference>
<feature type="compositionally biased region" description="Pro residues" evidence="8">
    <location>
        <begin position="125"/>
        <end position="139"/>
    </location>
</feature>
<evidence type="ECO:0000256" key="4">
    <source>
        <dbReference type="ARBA" id="ARBA00022833"/>
    </source>
</evidence>
<dbReference type="InterPro" id="IPR014756">
    <property type="entry name" value="Ig_E-set"/>
</dbReference>
<protein>
    <recommendedName>
        <fullName evidence="9">MYND-type domain-containing protein</fullName>
    </recommendedName>
</protein>
<organism evidence="10 11">
    <name type="scientific">Rhodofomes roseus</name>
    <dbReference type="NCBI Taxonomy" id="34475"/>
    <lineage>
        <taxon>Eukaryota</taxon>
        <taxon>Fungi</taxon>
        <taxon>Dikarya</taxon>
        <taxon>Basidiomycota</taxon>
        <taxon>Agaricomycotina</taxon>
        <taxon>Agaricomycetes</taxon>
        <taxon>Polyporales</taxon>
        <taxon>Rhodofomes</taxon>
    </lineage>
</organism>
<gene>
    <name evidence="10" type="ORF">EVJ58_g5082</name>
</gene>
<feature type="region of interest" description="Disordered" evidence="8">
    <location>
        <begin position="964"/>
        <end position="989"/>
    </location>
</feature>
<reference evidence="10 11" key="1">
    <citation type="submission" date="2019-01" db="EMBL/GenBank/DDBJ databases">
        <title>Genome sequencing of the rare red list fungi Fomitopsis rosea.</title>
        <authorList>
            <person name="Buettner E."/>
            <person name="Kellner H."/>
        </authorList>
    </citation>
    <scope>NUCLEOTIDE SEQUENCE [LARGE SCALE GENOMIC DNA]</scope>
    <source>
        <strain evidence="10 11">DSM 105464</strain>
    </source>
</reference>
<dbReference type="Gene3D" id="2.60.40.10">
    <property type="entry name" value="Immunoglobulins"/>
    <property type="match status" value="1"/>
</dbReference>
<dbReference type="STRING" id="34475.A0A4Y9YG72"/>
<dbReference type="PANTHER" id="PTHR24126">
    <property type="entry name" value="ANKYRIN REPEAT, PH AND SEC7 DOMAIN CONTAINING PROTEIN SECG-RELATED"/>
    <property type="match status" value="1"/>
</dbReference>
<accession>A0A4Y9YG72</accession>
<dbReference type="CDD" id="cd00102">
    <property type="entry name" value="IPT"/>
    <property type="match status" value="1"/>
</dbReference>
<evidence type="ECO:0000259" key="9">
    <source>
        <dbReference type="PROSITE" id="PS50865"/>
    </source>
</evidence>
<feature type="compositionally biased region" description="Basic and acidic residues" evidence="8">
    <location>
        <begin position="878"/>
        <end position="887"/>
    </location>
</feature>
<feature type="compositionally biased region" description="Basic and acidic residues" evidence="8">
    <location>
        <begin position="964"/>
        <end position="981"/>
    </location>
</feature>
<dbReference type="Pfam" id="PF01833">
    <property type="entry name" value="TIG"/>
    <property type="match status" value="1"/>
</dbReference>
<keyword evidence="5 6" id="KW-0040">ANK repeat</keyword>
<feature type="region of interest" description="Disordered" evidence="8">
    <location>
        <begin position="345"/>
        <end position="458"/>
    </location>
</feature>